<dbReference type="AlphaFoldDB" id="A0A1L7VCU5"/>
<keyword evidence="2" id="KW-1185">Reference proteome</keyword>
<comment type="caution">
    <text evidence="1">The sequence shown here is derived from an EMBL/GenBank/DDBJ whole genome shotgun (WGS) entry which is preliminary data.</text>
</comment>
<dbReference type="RefSeq" id="XP_031078655.1">
    <property type="nucleotide sequence ID" value="XM_031228305.1"/>
</dbReference>
<evidence type="ECO:0000313" key="1">
    <source>
        <dbReference type="EMBL" id="CZR38062.1"/>
    </source>
</evidence>
<gene>
    <name evidence="1" type="ORF">FPRO_06747</name>
</gene>
<evidence type="ECO:0000313" key="2">
    <source>
        <dbReference type="Proteomes" id="UP000183971"/>
    </source>
</evidence>
<dbReference type="Proteomes" id="UP000183971">
    <property type="component" value="Unassembled WGS sequence"/>
</dbReference>
<dbReference type="VEuPathDB" id="FungiDB:FPRO_06747"/>
<dbReference type="EMBL" id="FJOF01000003">
    <property type="protein sequence ID" value="CZR38062.1"/>
    <property type="molecule type" value="Genomic_DNA"/>
</dbReference>
<name>A0A1L7VCU5_FUSPR</name>
<accession>A0A1L7VCU5</accession>
<reference evidence="2" key="1">
    <citation type="journal article" date="2016" name="Genome Biol. Evol.">
        <title>Comparative 'omics' of the Fusarium fujikuroi species complex highlights differences in genetic potential and metabolite synthesis.</title>
        <authorList>
            <person name="Niehaus E.-M."/>
            <person name="Muensterkoetter M."/>
            <person name="Proctor R.H."/>
            <person name="Brown D.W."/>
            <person name="Sharon A."/>
            <person name="Idan Y."/>
            <person name="Oren-Young L."/>
            <person name="Sieber C.M."/>
            <person name="Novak O."/>
            <person name="Pencik A."/>
            <person name="Tarkowska D."/>
            <person name="Hromadova K."/>
            <person name="Freeman S."/>
            <person name="Maymon M."/>
            <person name="Elazar M."/>
            <person name="Youssef S.A."/>
            <person name="El-Shabrawy E.S.M."/>
            <person name="Shalaby A.B.A."/>
            <person name="Houterman P."/>
            <person name="Brock N.L."/>
            <person name="Burkhardt I."/>
            <person name="Tsavkelova E.A."/>
            <person name="Dickschat J.S."/>
            <person name="Galuszka P."/>
            <person name="Gueldener U."/>
            <person name="Tudzynski B."/>
        </authorList>
    </citation>
    <scope>NUCLEOTIDE SEQUENCE [LARGE SCALE GENOMIC DNA]</scope>
    <source>
        <strain evidence="2">ET1</strain>
    </source>
</reference>
<sequence length="68" mass="7444">MHYGMRQDSGVLGILLAIPLPKWVTTGLRVMQALPLWKCISSKFTATATAKLHGVEYRVASFALSPIT</sequence>
<protein>
    <submittedName>
        <fullName evidence="1">Uncharacterized protein</fullName>
    </submittedName>
</protein>
<proteinExistence type="predicted"/>
<organism evidence="1 2">
    <name type="scientific">Fusarium proliferatum (strain ET1)</name>
    <name type="common">Orchid endophyte fungus</name>
    <dbReference type="NCBI Taxonomy" id="1227346"/>
    <lineage>
        <taxon>Eukaryota</taxon>
        <taxon>Fungi</taxon>
        <taxon>Dikarya</taxon>
        <taxon>Ascomycota</taxon>
        <taxon>Pezizomycotina</taxon>
        <taxon>Sordariomycetes</taxon>
        <taxon>Hypocreomycetidae</taxon>
        <taxon>Hypocreales</taxon>
        <taxon>Nectriaceae</taxon>
        <taxon>Fusarium</taxon>
        <taxon>Fusarium fujikuroi species complex</taxon>
    </lineage>
</organism>
<dbReference type="GeneID" id="42051626"/>